<dbReference type="AlphaFoldDB" id="B2W433"/>
<evidence type="ECO:0000313" key="2">
    <source>
        <dbReference type="Proteomes" id="UP000001471"/>
    </source>
</evidence>
<reference evidence="2" key="1">
    <citation type="journal article" date="2013" name="G3 (Bethesda)">
        <title>Comparative genomics of a plant-pathogenic fungus, Pyrenophora tritici-repentis, reveals transduplication and the impact of repeat elements on pathogenicity and population divergence.</title>
        <authorList>
            <person name="Manning V.A."/>
            <person name="Pandelova I."/>
            <person name="Dhillon B."/>
            <person name="Wilhelm L.J."/>
            <person name="Goodwin S.B."/>
            <person name="Berlin A.M."/>
            <person name="Figueroa M."/>
            <person name="Freitag M."/>
            <person name="Hane J.K."/>
            <person name="Henrissat B."/>
            <person name="Holman W.H."/>
            <person name="Kodira C.D."/>
            <person name="Martin J."/>
            <person name="Oliver R.P."/>
            <person name="Robbertse B."/>
            <person name="Schackwitz W."/>
            <person name="Schwartz D.C."/>
            <person name="Spatafora J.W."/>
            <person name="Turgeon B.G."/>
            <person name="Yandava C."/>
            <person name="Young S."/>
            <person name="Zhou S."/>
            <person name="Zeng Q."/>
            <person name="Grigoriev I.V."/>
            <person name="Ma L.-J."/>
            <person name="Ciuffetti L.M."/>
        </authorList>
    </citation>
    <scope>NUCLEOTIDE SEQUENCE [LARGE SCALE GENOMIC DNA]</scope>
    <source>
        <strain evidence="2">Pt-1C-BFP</strain>
    </source>
</reference>
<dbReference type="HOGENOM" id="CLU_2777185_0_0_1"/>
<organism evidence="1 2">
    <name type="scientific">Pyrenophora tritici-repentis (strain Pt-1C-BFP)</name>
    <name type="common">Wheat tan spot fungus</name>
    <name type="synonym">Drechslera tritici-repentis</name>
    <dbReference type="NCBI Taxonomy" id="426418"/>
    <lineage>
        <taxon>Eukaryota</taxon>
        <taxon>Fungi</taxon>
        <taxon>Dikarya</taxon>
        <taxon>Ascomycota</taxon>
        <taxon>Pezizomycotina</taxon>
        <taxon>Dothideomycetes</taxon>
        <taxon>Pleosporomycetidae</taxon>
        <taxon>Pleosporales</taxon>
        <taxon>Pleosporineae</taxon>
        <taxon>Pleosporaceae</taxon>
        <taxon>Pyrenophora</taxon>
    </lineage>
</organism>
<accession>B2W433</accession>
<evidence type="ECO:0000313" key="1">
    <source>
        <dbReference type="EMBL" id="EDU48140.1"/>
    </source>
</evidence>
<protein>
    <submittedName>
        <fullName evidence="1">Uncharacterized protein</fullName>
    </submittedName>
</protein>
<sequence length="69" mass="7495">MDTASLYQPYRGSNSVSSAYCVWELAVHVKHVEVFSFVHPVSFDGRNVSDILELAGGLNVSAVKPGAWV</sequence>
<dbReference type="Proteomes" id="UP000001471">
    <property type="component" value="Unassembled WGS sequence"/>
</dbReference>
<dbReference type="InParanoid" id="B2W433"/>
<proteinExistence type="predicted"/>
<gene>
    <name evidence="1" type="ORF">PTRG_05233</name>
</gene>
<name>B2W433_PYRTR</name>
<dbReference type="EMBL" id="DS231618">
    <property type="protein sequence ID" value="EDU48140.1"/>
    <property type="molecule type" value="Genomic_DNA"/>
</dbReference>